<keyword evidence="2" id="KW-1185">Reference proteome</keyword>
<protein>
    <recommendedName>
        <fullName evidence="3">Lipoprotein</fullName>
    </recommendedName>
</protein>
<comment type="caution">
    <text evidence="1">The sequence shown here is derived from an EMBL/GenBank/DDBJ whole genome shotgun (WGS) entry which is preliminary data.</text>
</comment>
<dbReference type="PIRSF" id="PIRSF028200">
    <property type="entry name" value="UCP028200"/>
    <property type="match status" value="1"/>
</dbReference>
<gene>
    <name evidence="1" type="ORF">IQ22_03664</name>
</gene>
<dbReference type="AlphaFoldDB" id="A0A562Q2S4"/>
<dbReference type="PROSITE" id="PS51257">
    <property type="entry name" value="PROKAR_LIPOPROTEIN"/>
    <property type="match status" value="1"/>
</dbReference>
<evidence type="ECO:0000313" key="1">
    <source>
        <dbReference type="EMBL" id="TWI50964.1"/>
    </source>
</evidence>
<dbReference type="InterPro" id="IPR016875">
    <property type="entry name" value="UCP028200"/>
</dbReference>
<proteinExistence type="predicted"/>
<evidence type="ECO:0000313" key="2">
    <source>
        <dbReference type="Proteomes" id="UP000316905"/>
    </source>
</evidence>
<dbReference type="Pfam" id="PF19795">
    <property type="entry name" value="DUF6279"/>
    <property type="match status" value="1"/>
</dbReference>
<dbReference type="Proteomes" id="UP000316905">
    <property type="component" value="Unassembled WGS sequence"/>
</dbReference>
<reference evidence="1 2" key="1">
    <citation type="journal article" date="2015" name="Stand. Genomic Sci.">
        <title>Genomic Encyclopedia of Bacterial and Archaeal Type Strains, Phase III: the genomes of soil and plant-associated and newly described type strains.</title>
        <authorList>
            <person name="Whitman W.B."/>
            <person name="Woyke T."/>
            <person name="Klenk H.P."/>
            <person name="Zhou Y."/>
            <person name="Lilburn T.G."/>
            <person name="Beck B.J."/>
            <person name="De Vos P."/>
            <person name="Vandamme P."/>
            <person name="Eisen J.A."/>
            <person name="Garrity G."/>
            <person name="Hugenholtz P."/>
            <person name="Kyrpides N.C."/>
        </authorList>
    </citation>
    <scope>NUCLEOTIDE SEQUENCE [LARGE SCALE GENOMIC DNA]</scope>
    <source>
        <strain evidence="1 2">CGMCC 1.6858</strain>
    </source>
</reference>
<evidence type="ECO:0008006" key="3">
    <source>
        <dbReference type="Google" id="ProtNLM"/>
    </source>
</evidence>
<sequence length="286" mass="33869">MRIFWPFVILVLLALTACNRIGFAYKHLDTLTPWYVDDYLDLDSTQRRWLDTAISQHLQWHCREELPRYIEWMEHMKPLAQASSVSTDVILEQITTARRAVDAIALEITPTAITLLQGLNDQQVAHLNNKLHEDLEELRKKHVSPSRGEQIHERSERMKDRMTFWLGSLSEQQQARILQWAVQLGDHNKVWLDNRTHWQKELHMALTERTSADFPSRLTALLQNRERFWTATYQREFSRIQTLTAQLVAELLTMRSPLQRQHTIDRLTELQSDLQPYRCDDKNKSF</sequence>
<accession>A0A562Q2S4</accession>
<dbReference type="EMBL" id="VLKY01000013">
    <property type="protein sequence ID" value="TWI50964.1"/>
    <property type="molecule type" value="Genomic_DNA"/>
</dbReference>
<organism evidence="1 2">
    <name type="scientific">Pseudomonas duriflava</name>
    <dbReference type="NCBI Taxonomy" id="459528"/>
    <lineage>
        <taxon>Bacteria</taxon>
        <taxon>Pseudomonadati</taxon>
        <taxon>Pseudomonadota</taxon>
        <taxon>Gammaproteobacteria</taxon>
        <taxon>Pseudomonadales</taxon>
        <taxon>Pseudomonadaceae</taxon>
        <taxon>Pseudomonas</taxon>
    </lineage>
</organism>
<name>A0A562Q2S4_9PSED</name>